<dbReference type="AlphaFoldDB" id="A0AAP0R207"/>
<evidence type="ECO:0000313" key="2">
    <source>
        <dbReference type="Proteomes" id="UP001428341"/>
    </source>
</evidence>
<evidence type="ECO:0000313" key="1">
    <source>
        <dbReference type="EMBL" id="KAK9230488.1"/>
    </source>
</evidence>
<gene>
    <name evidence="1" type="ORF">WN944_023458</name>
</gene>
<reference evidence="1 2" key="1">
    <citation type="submission" date="2024-05" db="EMBL/GenBank/DDBJ databases">
        <title>Haplotype-resolved chromosome-level genome assembly of Huyou (Citrus changshanensis).</title>
        <authorList>
            <person name="Miao C."/>
            <person name="Chen W."/>
            <person name="Wu Y."/>
            <person name="Wang L."/>
            <person name="Zhao S."/>
            <person name="Grierson D."/>
            <person name="Xu C."/>
            <person name="Chen K."/>
        </authorList>
    </citation>
    <scope>NUCLEOTIDE SEQUENCE [LARGE SCALE GENOMIC DNA]</scope>
    <source>
        <strain evidence="1">01-14</strain>
        <tissue evidence="1">Leaf</tissue>
    </source>
</reference>
<accession>A0AAP0R207</accession>
<protein>
    <submittedName>
        <fullName evidence="1">Uncharacterized protein</fullName>
    </submittedName>
</protein>
<dbReference type="Proteomes" id="UP001428341">
    <property type="component" value="Unassembled WGS sequence"/>
</dbReference>
<sequence>MYKILKSCKEITRQELIFRTYVFLLANTLLTKRISACHELLVALCLYGFHNYHLALSAFLRLSVIYSNYVQGIVCFCTSTSTATLDFQSGGHSEFPAIFQSRKHCIQSKSTKEYRKRFMLFRKNRCNVI</sequence>
<name>A0AAP0R207_9ROSI</name>
<organism evidence="1 2">
    <name type="scientific">Citrus x changshan-huyou</name>
    <dbReference type="NCBI Taxonomy" id="2935761"/>
    <lineage>
        <taxon>Eukaryota</taxon>
        <taxon>Viridiplantae</taxon>
        <taxon>Streptophyta</taxon>
        <taxon>Embryophyta</taxon>
        <taxon>Tracheophyta</taxon>
        <taxon>Spermatophyta</taxon>
        <taxon>Magnoliopsida</taxon>
        <taxon>eudicotyledons</taxon>
        <taxon>Gunneridae</taxon>
        <taxon>Pentapetalae</taxon>
        <taxon>rosids</taxon>
        <taxon>malvids</taxon>
        <taxon>Sapindales</taxon>
        <taxon>Rutaceae</taxon>
        <taxon>Aurantioideae</taxon>
        <taxon>Citrus</taxon>
    </lineage>
</organism>
<comment type="caution">
    <text evidence="1">The sequence shown here is derived from an EMBL/GenBank/DDBJ whole genome shotgun (WGS) entry which is preliminary data.</text>
</comment>
<dbReference type="EMBL" id="JBCGBO010000001">
    <property type="protein sequence ID" value="KAK9230488.1"/>
    <property type="molecule type" value="Genomic_DNA"/>
</dbReference>
<proteinExistence type="predicted"/>
<keyword evidence="2" id="KW-1185">Reference proteome</keyword>